<reference evidence="9 10" key="1">
    <citation type="submission" date="2016-10" db="EMBL/GenBank/DDBJ databases">
        <authorList>
            <person name="de Groot N.N."/>
        </authorList>
    </citation>
    <scope>NUCLEOTIDE SEQUENCE [LARGE SCALE GENOMIC DNA]</scope>
    <source>
        <strain evidence="9 10">DSM 17890</strain>
    </source>
</reference>
<feature type="transmembrane region" description="Helical" evidence="7">
    <location>
        <begin position="118"/>
        <end position="139"/>
    </location>
</feature>
<feature type="transmembrane region" description="Helical" evidence="7">
    <location>
        <begin position="32"/>
        <end position="52"/>
    </location>
</feature>
<proteinExistence type="inferred from homology"/>
<dbReference type="EMBL" id="FNMZ01000001">
    <property type="protein sequence ID" value="SDW20076.1"/>
    <property type="molecule type" value="Genomic_DNA"/>
</dbReference>
<evidence type="ECO:0000313" key="10">
    <source>
        <dbReference type="Proteomes" id="UP000199118"/>
    </source>
</evidence>
<keyword evidence="3 7" id="KW-0812">Transmembrane</keyword>
<protein>
    <submittedName>
        <fullName evidence="9">Permease of the drug/metabolite transporter (DMT) superfamily</fullName>
    </submittedName>
</protein>
<feature type="transmembrane region" description="Helical" evidence="7">
    <location>
        <begin position="288"/>
        <end position="306"/>
    </location>
</feature>
<dbReference type="PANTHER" id="PTHR22911:SF6">
    <property type="entry name" value="SOLUTE CARRIER FAMILY 35 MEMBER G1"/>
    <property type="match status" value="1"/>
</dbReference>
<comment type="subcellular location">
    <subcellularLocation>
        <location evidence="1">Membrane</location>
        <topology evidence="1">Multi-pass membrane protein</topology>
    </subcellularLocation>
</comment>
<feature type="transmembrane region" description="Helical" evidence="7">
    <location>
        <begin position="64"/>
        <end position="85"/>
    </location>
</feature>
<keyword evidence="10" id="KW-1185">Reference proteome</keyword>
<dbReference type="SUPFAM" id="SSF103481">
    <property type="entry name" value="Multidrug resistance efflux transporter EmrE"/>
    <property type="match status" value="2"/>
</dbReference>
<evidence type="ECO:0000256" key="6">
    <source>
        <dbReference type="SAM" id="MobiDB-lite"/>
    </source>
</evidence>
<organism evidence="9 10">
    <name type="scientific">Albimonas donghaensis</name>
    <dbReference type="NCBI Taxonomy" id="356660"/>
    <lineage>
        <taxon>Bacteria</taxon>
        <taxon>Pseudomonadati</taxon>
        <taxon>Pseudomonadota</taxon>
        <taxon>Alphaproteobacteria</taxon>
        <taxon>Rhodobacterales</taxon>
        <taxon>Paracoccaceae</taxon>
        <taxon>Albimonas</taxon>
    </lineage>
</organism>
<feature type="transmembrane region" description="Helical" evidence="7">
    <location>
        <begin position="261"/>
        <end position="282"/>
    </location>
</feature>
<feature type="domain" description="EamA" evidence="8">
    <location>
        <begin position="34"/>
        <end position="165"/>
    </location>
</feature>
<dbReference type="InterPro" id="IPR000620">
    <property type="entry name" value="EamA_dom"/>
</dbReference>
<evidence type="ECO:0000256" key="5">
    <source>
        <dbReference type="ARBA" id="ARBA00023136"/>
    </source>
</evidence>
<dbReference type="RefSeq" id="WP_143040187.1">
    <property type="nucleotide sequence ID" value="NZ_FNMZ01000001.1"/>
</dbReference>
<feature type="transmembrane region" description="Helical" evidence="7">
    <location>
        <begin position="175"/>
        <end position="193"/>
    </location>
</feature>
<accession>A0A1H2RKT0</accession>
<dbReference type="Proteomes" id="UP000199118">
    <property type="component" value="Unassembled WGS sequence"/>
</dbReference>
<evidence type="ECO:0000259" key="8">
    <source>
        <dbReference type="Pfam" id="PF00892"/>
    </source>
</evidence>
<keyword evidence="4 7" id="KW-1133">Transmembrane helix</keyword>
<dbReference type="OrthoDB" id="9807937at2"/>
<evidence type="ECO:0000256" key="1">
    <source>
        <dbReference type="ARBA" id="ARBA00004141"/>
    </source>
</evidence>
<feature type="region of interest" description="Disordered" evidence="6">
    <location>
        <begin position="1"/>
        <end position="21"/>
    </location>
</feature>
<comment type="similarity">
    <text evidence="2">Belongs to the drug/metabolite transporter (DMT) superfamily. 10 TMS drug/metabolite exporter (DME) (TC 2.A.7.3) family.</text>
</comment>
<evidence type="ECO:0000256" key="4">
    <source>
        <dbReference type="ARBA" id="ARBA00022989"/>
    </source>
</evidence>
<dbReference type="InterPro" id="IPR037185">
    <property type="entry name" value="EmrE-like"/>
</dbReference>
<dbReference type="AlphaFoldDB" id="A0A1H2RKT0"/>
<feature type="transmembrane region" description="Helical" evidence="7">
    <location>
        <begin position="205"/>
        <end position="225"/>
    </location>
</feature>
<feature type="compositionally biased region" description="Low complexity" evidence="6">
    <location>
        <begin position="10"/>
        <end position="21"/>
    </location>
</feature>
<sequence length="336" mass="34662">MPQPSPPALSPASGAPAPTGAGSSAAIDADNAAGALWMGLSVAAATAMTLAVKELSGDLDSRMIVFLRSAGIMLLVAPLLAWPAFRARLRFSQPRLHLQRGALIAVSTQLGFYGLSNLPVSTATVLNFTAPIFATLLAAPINGEKVGPRRWAAVGIGFVGALIILRPGIEGFHPAMLASIASSLLFALALVLSRGVATADGPLSSFLSSIAMTGLLALPLAIPAWGYPQGAANWLVLLALVAASSSRSIGDLQAYRLGEAAPMGVLSYSRLIFIGAAAYVLFDETPDMWTLIGGAVIIGSSVYIAHRERLRSKALRQAEASRKAESALRAASGPGR</sequence>
<evidence type="ECO:0000256" key="2">
    <source>
        <dbReference type="ARBA" id="ARBA00009853"/>
    </source>
</evidence>
<keyword evidence="5 7" id="KW-0472">Membrane</keyword>
<evidence type="ECO:0000256" key="7">
    <source>
        <dbReference type="SAM" id="Phobius"/>
    </source>
</evidence>
<dbReference type="Pfam" id="PF00892">
    <property type="entry name" value="EamA"/>
    <property type="match status" value="1"/>
</dbReference>
<feature type="transmembrane region" description="Helical" evidence="7">
    <location>
        <begin position="151"/>
        <end position="169"/>
    </location>
</feature>
<gene>
    <name evidence="9" type="ORF">SAMN05444336_101393</name>
</gene>
<evidence type="ECO:0000256" key="3">
    <source>
        <dbReference type="ARBA" id="ARBA00022692"/>
    </source>
</evidence>
<dbReference type="GO" id="GO:0016020">
    <property type="term" value="C:membrane"/>
    <property type="evidence" value="ECO:0007669"/>
    <property type="project" value="UniProtKB-SubCell"/>
</dbReference>
<name>A0A1H2RKT0_9RHOB</name>
<evidence type="ECO:0000313" key="9">
    <source>
        <dbReference type="EMBL" id="SDW20076.1"/>
    </source>
</evidence>
<dbReference type="STRING" id="356660.SAMN05444336_101393"/>
<dbReference type="PANTHER" id="PTHR22911">
    <property type="entry name" value="ACYL-MALONYL CONDENSING ENZYME-RELATED"/>
    <property type="match status" value="1"/>
</dbReference>